<evidence type="ECO:0000259" key="1">
    <source>
        <dbReference type="Pfam" id="PF13391"/>
    </source>
</evidence>
<evidence type="ECO:0000313" key="3">
    <source>
        <dbReference type="Proteomes" id="UP000184292"/>
    </source>
</evidence>
<reference evidence="2 3" key="1">
    <citation type="submission" date="2016-11" db="EMBL/GenBank/DDBJ databases">
        <authorList>
            <person name="Jaros S."/>
            <person name="Januszkiewicz K."/>
            <person name="Wedrychowicz H."/>
        </authorList>
    </citation>
    <scope>NUCLEOTIDE SEQUENCE [LARGE SCALE GENOMIC DNA]</scope>
    <source>
        <strain evidence="2 3">DSM 100565</strain>
    </source>
</reference>
<dbReference type="Pfam" id="PF13391">
    <property type="entry name" value="HNH_2"/>
    <property type="match status" value="1"/>
</dbReference>
<sequence>MVKAVFIQNPHSIYDDRPGEAYHFPQMYLGTVRQTVGDWVVFYESRKGAFGYVAVQKVLSVEADPAMPGHHYARLDPGTLWEFEQVVGRSDADGRPLESMLRDEVGRPLKGGANVLAVRRLPDAEFAAIVGRGLAEVPGPESLPRLGSWPEGERPAASGETFGLANGHEPFGPAPLAGARESVLMSRPLRDASFRRQVLRAYDNRCAISGLALRNGGGRAEVQAAHIRPVDQGGPDTVRNGLALSGTLHWMFDRGLIAVADDLTILVSHNKVDRETADRLIGREGRLRLPQSPRHHPHPDYLRYHRENVFALSTG</sequence>
<feature type="domain" description="HNH nuclease" evidence="1">
    <location>
        <begin position="206"/>
        <end position="259"/>
    </location>
</feature>
<dbReference type="GO" id="GO:0004519">
    <property type="term" value="F:endonuclease activity"/>
    <property type="evidence" value="ECO:0007669"/>
    <property type="project" value="UniProtKB-KW"/>
</dbReference>
<dbReference type="Proteomes" id="UP000184292">
    <property type="component" value="Unassembled WGS sequence"/>
</dbReference>
<dbReference type="AlphaFoldDB" id="A0A1M6CPI3"/>
<dbReference type="RefSeq" id="WP_073327076.1">
    <property type="nucleotide sequence ID" value="NZ_FQYO01000002.1"/>
</dbReference>
<keyword evidence="2" id="KW-0540">Nuclease</keyword>
<gene>
    <name evidence="2" type="ORF">SAMN05444417_1301</name>
</gene>
<keyword evidence="2" id="KW-0378">Hydrolase</keyword>
<dbReference type="OrthoDB" id="7181882at2"/>
<dbReference type="EMBL" id="FQYO01000002">
    <property type="protein sequence ID" value="SHI62965.1"/>
    <property type="molecule type" value="Genomic_DNA"/>
</dbReference>
<evidence type="ECO:0000313" key="2">
    <source>
        <dbReference type="EMBL" id="SHI62965.1"/>
    </source>
</evidence>
<keyword evidence="2" id="KW-0255">Endonuclease</keyword>
<organism evidence="2 3">
    <name type="scientific">Wenxinia saemankumensis</name>
    <dbReference type="NCBI Taxonomy" id="1447782"/>
    <lineage>
        <taxon>Bacteria</taxon>
        <taxon>Pseudomonadati</taxon>
        <taxon>Pseudomonadota</taxon>
        <taxon>Alphaproteobacteria</taxon>
        <taxon>Rhodobacterales</taxon>
        <taxon>Roseobacteraceae</taxon>
        <taxon>Wenxinia</taxon>
    </lineage>
</organism>
<proteinExistence type="predicted"/>
<name>A0A1M6CPI3_9RHOB</name>
<dbReference type="InterPro" id="IPR003615">
    <property type="entry name" value="HNH_nuc"/>
</dbReference>
<keyword evidence="3" id="KW-1185">Reference proteome</keyword>
<dbReference type="STRING" id="1447782.SAMN05444417_1301"/>
<protein>
    <submittedName>
        <fullName evidence="2">Putative restriction endonuclease</fullName>
    </submittedName>
</protein>
<accession>A0A1M6CPI3</accession>